<keyword evidence="6" id="KW-0698">rRNA processing</keyword>
<dbReference type="InterPro" id="IPR006027">
    <property type="entry name" value="NusB_RsmB_TIM44"/>
</dbReference>
<proteinExistence type="inferred from homology"/>
<dbReference type="AlphaFoldDB" id="A0A396T008"/>
<dbReference type="PROSITE" id="PS01153">
    <property type="entry name" value="NOL1_NOP2_SUN"/>
    <property type="match status" value="1"/>
</dbReference>
<evidence type="ECO:0000256" key="13">
    <source>
        <dbReference type="ARBA" id="ARBA00047283"/>
    </source>
</evidence>
<gene>
    <name evidence="16" type="ORF">DS835_00355</name>
</gene>
<name>A0A396T008_9LACO</name>
<feature type="active site" description="Nucleophile" evidence="14">
    <location>
        <position position="394"/>
    </location>
</feature>
<dbReference type="FunFam" id="3.40.50.150:FF:000022">
    <property type="entry name" value="Ribosomal RNA small subunit methyltransferase B"/>
    <property type="match status" value="1"/>
</dbReference>
<comment type="subcellular location">
    <subcellularLocation>
        <location evidence="2">Cytoplasm</location>
    </subcellularLocation>
</comment>
<reference evidence="16 17" key="1">
    <citation type="submission" date="2018-07" db="EMBL/GenBank/DDBJ databases">
        <title>Genome sequences of six Lactobacillus spp. isolated from bumble bee guts.</title>
        <authorList>
            <person name="Motta E.V.S."/>
            <person name="Moran N.A."/>
        </authorList>
    </citation>
    <scope>NUCLEOTIDE SEQUENCE [LARGE SCALE GENOMIC DNA]</scope>
    <source>
        <strain evidence="16 17">OCC3</strain>
    </source>
</reference>
<keyword evidence="7 14" id="KW-0489">Methyltransferase</keyword>
<comment type="similarity">
    <text evidence="3 14">Belongs to the class I-like SAM-binding methyltransferase superfamily. RsmB/NOP family.</text>
</comment>
<evidence type="ECO:0000256" key="6">
    <source>
        <dbReference type="ARBA" id="ARBA00022552"/>
    </source>
</evidence>
<dbReference type="RefSeq" id="WP_118897463.1">
    <property type="nucleotide sequence ID" value="NZ_QOCV01000001.1"/>
</dbReference>
<keyword evidence="8 14" id="KW-0808">Transferase</keyword>
<protein>
    <recommendedName>
        <fullName evidence="4">16S rRNA (cytosine(967)-C(5))-methyltransferase</fullName>
        <ecNumber evidence="4">2.1.1.176</ecNumber>
    </recommendedName>
    <alternativeName>
        <fullName evidence="11">16S rRNA m5C967 methyltransferase</fullName>
    </alternativeName>
    <alternativeName>
        <fullName evidence="12">rRNA (cytosine-C(5)-)-methyltransferase RsmB</fullName>
    </alternativeName>
</protein>
<evidence type="ECO:0000256" key="1">
    <source>
        <dbReference type="ARBA" id="ARBA00002724"/>
    </source>
</evidence>
<evidence type="ECO:0000256" key="2">
    <source>
        <dbReference type="ARBA" id="ARBA00004496"/>
    </source>
</evidence>
<evidence type="ECO:0000259" key="15">
    <source>
        <dbReference type="PROSITE" id="PS51686"/>
    </source>
</evidence>
<organism evidence="16 17">
    <name type="scientific">Lactobacillus bombicola</name>
    <dbReference type="NCBI Taxonomy" id="1505723"/>
    <lineage>
        <taxon>Bacteria</taxon>
        <taxon>Bacillati</taxon>
        <taxon>Bacillota</taxon>
        <taxon>Bacilli</taxon>
        <taxon>Lactobacillales</taxon>
        <taxon>Lactobacillaceae</taxon>
        <taxon>Lactobacillus</taxon>
    </lineage>
</organism>
<dbReference type="PRINTS" id="PR02008">
    <property type="entry name" value="RCMTFAMILY"/>
</dbReference>
<evidence type="ECO:0000256" key="5">
    <source>
        <dbReference type="ARBA" id="ARBA00022490"/>
    </source>
</evidence>
<dbReference type="InterPro" id="IPR035926">
    <property type="entry name" value="NusB-like_sf"/>
</dbReference>
<dbReference type="PROSITE" id="PS51686">
    <property type="entry name" value="SAM_MT_RSMB_NOP"/>
    <property type="match status" value="1"/>
</dbReference>
<dbReference type="GO" id="GO:0005737">
    <property type="term" value="C:cytoplasm"/>
    <property type="evidence" value="ECO:0007669"/>
    <property type="project" value="UniProtKB-SubCell"/>
</dbReference>
<evidence type="ECO:0000256" key="10">
    <source>
        <dbReference type="ARBA" id="ARBA00022884"/>
    </source>
</evidence>
<dbReference type="NCBIfam" id="TIGR00563">
    <property type="entry name" value="rsmB"/>
    <property type="match status" value="1"/>
</dbReference>
<dbReference type="SUPFAM" id="SSF48013">
    <property type="entry name" value="NusB-like"/>
    <property type="match status" value="1"/>
</dbReference>
<dbReference type="Pfam" id="PF01189">
    <property type="entry name" value="Methyltr_RsmB-F"/>
    <property type="match status" value="1"/>
</dbReference>
<dbReference type="InterPro" id="IPR023267">
    <property type="entry name" value="RCMT"/>
</dbReference>
<keyword evidence="10 14" id="KW-0694">RNA-binding</keyword>
<evidence type="ECO:0000256" key="8">
    <source>
        <dbReference type="ARBA" id="ARBA00022679"/>
    </source>
</evidence>
<feature type="binding site" evidence="14">
    <location>
        <position position="341"/>
    </location>
    <ligand>
        <name>S-adenosyl-L-methionine</name>
        <dbReference type="ChEBI" id="CHEBI:59789"/>
    </ligand>
</feature>
<dbReference type="CDD" id="cd02440">
    <property type="entry name" value="AdoMet_MTases"/>
    <property type="match status" value="1"/>
</dbReference>
<evidence type="ECO:0000256" key="7">
    <source>
        <dbReference type="ARBA" id="ARBA00022603"/>
    </source>
</evidence>
<dbReference type="InterPro" id="IPR018314">
    <property type="entry name" value="RsmB/NOL1/NOP2-like_CS"/>
</dbReference>
<feature type="binding site" evidence="14">
    <location>
        <position position="322"/>
    </location>
    <ligand>
        <name>S-adenosyl-L-methionine</name>
        <dbReference type="ChEBI" id="CHEBI:59789"/>
    </ligand>
</feature>
<dbReference type="GO" id="GO:0003723">
    <property type="term" value="F:RNA binding"/>
    <property type="evidence" value="ECO:0007669"/>
    <property type="project" value="UniProtKB-UniRule"/>
</dbReference>
<feature type="binding site" evidence="14">
    <location>
        <begin position="271"/>
        <end position="277"/>
    </location>
    <ligand>
        <name>S-adenosyl-L-methionine</name>
        <dbReference type="ChEBI" id="CHEBI:59789"/>
    </ligand>
</feature>
<evidence type="ECO:0000256" key="3">
    <source>
        <dbReference type="ARBA" id="ARBA00007494"/>
    </source>
</evidence>
<dbReference type="GO" id="GO:0006355">
    <property type="term" value="P:regulation of DNA-templated transcription"/>
    <property type="evidence" value="ECO:0007669"/>
    <property type="project" value="InterPro"/>
</dbReference>
<evidence type="ECO:0000256" key="14">
    <source>
        <dbReference type="PROSITE-ProRule" id="PRU01023"/>
    </source>
</evidence>
<comment type="function">
    <text evidence="1">Specifically methylates the cytosine at position 967 (m5C967) of 16S rRNA.</text>
</comment>
<dbReference type="InterPro" id="IPR001678">
    <property type="entry name" value="MeTrfase_RsmB-F_NOP2_dom"/>
</dbReference>
<keyword evidence="9 14" id="KW-0949">S-adenosyl-L-methionine</keyword>
<comment type="catalytic activity">
    <reaction evidence="13">
        <text>cytidine(967) in 16S rRNA + S-adenosyl-L-methionine = 5-methylcytidine(967) in 16S rRNA + S-adenosyl-L-homocysteine + H(+)</text>
        <dbReference type="Rhea" id="RHEA:42748"/>
        <dbReference type="Rhea" id="RHEA-COMP:10219"/>
        <dbReference type="Rhea" id="RHEA-COMP:10220"/>
        <dbReference type="ChEBI" id="CHEBI:15378"/>
        <dbReference type="ChEBI" id="CHEBI:57856"/>
        <dbReference type="ChEBI" id="CHEBI:59789"/>
        <dbReference type="ChEBI" id="CHEBI:74483"/>
        <dbReference type="ChEBI" id="CHEBI:82748"/>
        <dbReference type="EC" id="2.1.1.176"/>
    </reaction>
</comment>
<evidence type="ECO:0000256" key="9">
    <source>
        <dbReference type="ARBA" id="ARBA00022691"/>
    </source>
</evidence>
<feature type="domain" description="SAM-dependent MTase RsmB/NOP-type" evidence="15">
    <location>
        <begin position="183"/>
        <end position="452"/>
    </location>
</feature>
<evidence type="ECO:0000313" key="16">
    <source>
        <dbReference type="EMBL" id="RHW55351.1"/>
    </source>
</evidence>
<dbReference type="InterPro" id="IPR029063">
    <property type="entry name" value="SAM-dependent_MTases_sf"/>
</dbReference>
<dbReference type="Gene3D" id="1.10.940.10">
    <property type="entry name" value="NusB-like"/>
    <property type="match status" value="1"/>
</dbReference>
<dbReference type="NCBIfam" id="NF011494">
    <property type="entry name" value="PRK14902.1"/>
    <property type="match status" value="1"/>
</dbReference>
<dbReference type="GO" id="GO:0008649">
    <property type="term" value="F:rRNA methyltransferase activity"/>
    <property type="evidence" value="ECO:0007669"/>
    <property type="project" value="InterPro"/>
</dbReference>
<dbReference type="Gene3D" id="3.40.50.150">
    <property type="entry name" value="Vaccinia Virus protein VP39"/>
    <property type="match status" value="1"/>
</dbReference>
<dbReference type="EC" id="2.1.1.176" evidence="4"/>
<comment type="caution">
    <text evidence="16">The sequence shown here is derived from an EMBL/GenBank/DDBJ whole genome shotgun (WGS) entry which is preliminary data.</text>
</comment>
<dbReference type="Gene3D" id="3.30.70.1170">
    <property type="entry name" value="Sun protein, domain 3"/>
    <property type="match status" value="1"/>
</dbReference>
<dbReference type="PANTHER" id="PTHR22807:SF53">
    <property type="entry name" value="RIBOSOMAL RNA SMALL SUBUNIT METHYLTRANSFERASE B-RELATED"/>
    <property type="match status" value="1"/>
</dbReference>
<feature type="binding site" evidence="14">
    <location>
        <position position="294"/>
    </location>
    <ligand>
        <name>S-adenosyl-L-methionine</name>
        <dbReference type="ChEBI" id="CHEBI:59789"/>
    </ligand>
</feature>
<dbReference type="InterPro" id="IPR004573">
    <property type="entry name" value="rRNA_ssu_MeTfrase_B"/>
</dbReference>
<dbReference type="EMBL" id="QOCV01000001">
    <property type="protein sequence ID" value="RHW55351.1"/>
    <property type="molecule type" value="Genomic_DNA"/>
</dbReference>
<sequence length="453" mass="50864">MVKVINLKWEKRLLTNRSARAVALDTLIRVLEKDSYSNISLNNELQKAHLSANDSNFATRIVYGTIQYKIYLEYQLHDLIKTKLKEIYLRPLLLMSAYQIIFMDKVPNRAVLNEANKLAKQFGKVNSNGFRIVNGVLRALIRRQPILPTLDNLPFYLSVKESVPEWLVEYLLKHWGAERTASILSSINEPAKNIVRVSQATNLANVISEMNQLGFNPQESTLNLNELIVSHGGISKTSLFKNGEITIQDEAASLAVQAFDFVGNEQVLDACSAPGGKTVQIAENIPQGNVIALDIHENKLHLVEQNCQRMKVSKRVTTKALDARNADQAFAAGKFDKVLVDAPCSGLGLIRRKPEIRYNKKLTDLTDLQKIQLQILDHVCSLLRSGGELVYSTCTITQEEDEDVVKIFLKKHPEFELKPFKAAKMQAPNGMLKILPDSYGSDGFFISKFVVRG</sequence>
<evidence type="ECO:0000313" key="17">
    <source>
        <dbReference type="Proteomes" id="UP000265862"/>
    </source>
</evidence>
<dbReference type="SUPFAM" id="SSF53335">
    <property type="entry name" value="S-adenosyl-L-methionine-dependent methyltransferases"/>
    <property type="match status" value="1"/>
</dbReference>
<dbReference type="Proteomes" id="UP000265862">
    <property type="component" value="Unassembled WGS sequence"/>
</dbReference>
<dbReference type="PANTHER" id="PTHR22807">
    <property type="entry name" value="NOP2 YEAST -RELATED NOL1/NOP2/FMU SUN DOMAIN-CONTAINING"/>
    <property type="match status" value="1"/>
</dbReference>
<evidence type="ECO:0000256" key="11">
    <source>
        <dbReference type="ARBA" id="ARBA00030399"/>
    </source>
</evidence>
<dbReference type="Pfam" id="PF01029">
    <property type="entry name" value="NusB"/>
    <property type="match status" value="1"/>
</dbReference>
<keyword evidence="5" id="KW-0963">Cytoplasm</keyword>
<evidence type="ECO:0000256" key="12">
    <source>
        <dbReference type="ARBA" id="ARBA00031088"/>
    </source>
</evidence>
<dbReference type="InterPro" id="IPR049560">
    <property type="entry name" value="MeTrfase_RsmB-F_NOP2_cat"/>
</dbReference>
<accession>A0A396T008</accession>
<evidence type="ECO:0000256" key="4">
    <source>
        <dbReference type="ARBA" id="ARBA00012140"/>
    </source>
</evidence>